<feature type="compositionally biased region" description="Acidic residues" evidence="1">
    <location>
        <begin position="387"/>
        <end position="396"/>
    </location>
</feature>
<dbReference type="InterPro" id="IPR019417">
    <property type="entry name" value="DUF2415"/>
</dbReference>
<dbReference type="Pfam" id="PF10313">
    <property type="entry name" value="DUF2415"/>
    <property type="match status" value="1"/>
</dbReference>
<dbReference type="STRING" id="246410.J3KDH1"/>
<protein>
    <recommendedName>
        <fullName evidence="2">DUF2415 domain-containing protein</fullName>
    </recommendedName>
</protein>
<sequence>MTLDSALLYRPTDSLILPDRRRFFPFKIPNSHHQLRHYISTSDPDRIYVAVGRIIYTIHISSRKREIITVIPFEPKCLTAGLGWIGIGGSKNGDCAFIKLGDSGITSPRTRAAALDADIDSPLPLDLDPPLRRLPPRAPEVIVQEFGGSIVNSVTLHQLPAPREGLDHEDVAVLSNNDKTVSIFSLTRQEMLETIRHPICMNYAIISPDSKVLAAVGDANQIWFYHVRPITDEHGPVQDGDKLLSEWKWPLIKKVDLDSDPHYDDQCCFTIAFSPCSSLCAVGSQGGIITIFDMNSILNVDLEGYKAGEEVLCVFRSSRSFFDGGAVRCMTFSPRPWDLLVWVEDHGRVGVADIRQAFSRRQILNLDIEEEGLERIRTQNLDKIDDGEGSEPESENEPSRDPTRSPEDARGTGRMFRRRMHESQQDSQTMREELARDLTARERQIIDFLNTARWASSIEEGPQRAPRYASPLPGSGSSPPRGSRHSPLSSSPPDHFPRHEHIRDRNLERTRIGEPRRRSSVVLSQDSSSSHNQPNPPNSALIPHPTITLRWTASPSQLPPSDSPFETTPSNSATTSSAIHVNGRANSGSNGHEGTSEIAIPRARVLFDRSLGVSTSNGIGQRQRGLRSRSIPRRSERPPGATAEVQDSPGGPNAETRTNLAAERLRLQRRAAIEESQRLNQWEQQYRRLMEFDQLRNNPRFRSLRGDFSDRPNREEMGVGTAGVGWGEDGRTLYIGTEEGIFEYQINIQDRKTFPGISCR</sequence>
<evidence type="ECO:0000313" key="4">
    <source>
        <dbReference type="Proteomes" id="UP000001261"/>
    </source>
</evidence>
<organism evidence="3 4">
    <name type="scientific">Coccidioides immitis (strain RS)</name>
    <name type="common">Valley fever fungus</name>
    <dbReference type="NCBI Taxonomy" id="246410"/>
    <lineage>
        <taxon>Eukaryota</taxon>
        <taxon>Fungi</taxon>
        <taxon>Dikarya</taxon>
        <taxon>Ascomycota</taxon>
        <taxon>Pezizomycotina</taxon>
        <taxon>Eurotiomycetes</taxon>
        <taxon>Eurotiomycetidae</taxon>
        <taxon>Onygenales</taxon>
        <taxon>Onygenaceae</taxon>
        <taxon>Coccidioides</taxon>
    </lineage>
</organism>
<dbReference type="Proteomes" id="UP000001261">
    <property type="component" value="Unassembled WGS sequence"/>
</dbReference>
<dbReference type="InterPro" id="IPR015943">
    <property type="entry name" value="WD40/YVTN_repeat-like_dom_sf"/>
</dbReference>
<keyword evidence="4" id="KW-1185">Reference proteome</keyword>
<dbReference type="OMA" id="CCFTVAF"/>
<reference evidence="4" key="1">
    <citation type="journal article" date="2009" name="Genome Res.">
        <title>Comparative genomic analyses of the human fungal pathogens Coccidioides and their relatives.</title>
        <authorList>
            <person name="Sharpton T.J."/>
            <person name="Stajich J.E."/>
            <person name="Rounsley S.D."/>
            <person name="Gardner M.J."/>
            <person name="Wortman J.R."/>
            <person name="Jordar V.S."/>
            <person name="Maiti R."/>
            <person name="Kodira C.D."/>
            <person name="Neafsey D.E."/>
            <person name="Zeng Q."/>
            <person name="Hung C.-Y."/>
            <person name="McMahan C."/>
            <person name="Muszewska A."/>
            <person name="Grynberg M."/>
            <person name="Mandel M.A."/>
            <person name="Kellner E.M."/>
            <person name="Barker B.M."/>
            <person name="Galgiani J.N."/>
            <person name="Orbach M.J."/>
            <person name="Kirkland T.N."/>
            <person name="Cole G.T."/>
            <person name="Henn M.R."/>
            <person name="Birren B.W."/>
            <person name="Taylor J.W."/>
        </authorList>
    </citation>
    <scope>NUCLEOTIDE SEQUENCE [LARGE SCALE GENOMIC DNA]</scope>
    <source>
        <strain evidence="4">RS</strain>
    </source>
</reference>
<proteinExistence type="predicted"/>
<feature type="region of interest" description="Disordered" evidence="1">
    <location>
        <begin position="613"/>
        <end position="658"/>
    </location>
</feature>
<feature type="region of interest" description="Disordered" evidence="1">
    <location>
        <begin position="703"/>
        <end position="723"/>
    </location>
</feature>
<dbReference type="SUPFAM" id="SSF50978">
    <property type="entry name" value="WD40 repeat-like"/>
    <property type="match status" value="1"/>
</dbReference>
<dbReference type="PANTHER" id="PTHR43991">
    <property type="entry name" value="WD REPEAT PROTEIN (AFU_ORTHOLOGUE AFUA_8G05640)-RELATED"/>
    <property type="match status" value="1"/>
</dbReference>
<name>J3KDH1_COCIM</name>
<feature type="region of interest" description="Disordered" evidence="1">
    <location>
        <begin position="377"/>
        <end position="432"/>
    </location>
</feature>
<dbReference type="AlphaFoldDB" id="J3KDH1"/>
<evidence type="ECO:0000259" key="2">
    <source>
        <dbReference type="Pfam" id="PF10313"/>
    </source>
</evidence>
<feature type="compositionally biased region" description="Basic and acidic residues" evidence="1">
    <location>
        <begin position="704"/>
        <end position="717"/>
    </location>
</feature>
<dbReference type="PANTHER" id="PTHR43991:SF9">
    <property type="entry name" value="DUF2415 DOMAIN-CONTAINING PROTEIN"/>
    <property type="match status" value="1"/>
</dbReference>
<dbReference type="GeneID" id="4565095"/>
<feature type="compositionally biased region" description="Basic and acidic residues" evidence="1">
    <location>
        <begin position="397"/>
        <end position="411"/>
    </location>
</feature>
<dbReference type="InterPro" id="IPR036322">
    <property type="entry name" value="WD40_repeat_dom_sf"/>
</dbReference>
<feature type="compositionally biased region" description="Low complexity" evidence="1">
    <location>
        <begin position="567"/>
        <end position="578"/>
    </location>
</feature>
<feature type="compositionally biased region" description="Basic and acidic residues" evidence="1">
    <location>
        <begin position="421"/>
        <end position="432"/>
    </location>
</feature>
<feature type="compositionally biased region" description="Polar residues" evidence="1">
    <location>
        <begin position="584"/>
        <end position="593"/>
    </location>
</feature>
<feature type="compositionally biased region" description="Basic and acidic residues" evidence="1">
    <location>
        <begin position="377"/>
        <end position="386"/>
    </location>
</feature>
<accession>J3KDH1</accession>
<evidence type="ECO:0000313" key="3">
    <source>
        <dbReference type="EMBL" id="EAS33411.3"/>
    </source>
</evidence>
<dbReference type="VEuPathDB" id="FungiDB:CIMG_04435"/>
<dbReference type="InParanoid" id="J3KDH1"/>
<evidence type="ECO:0000256" key="1">
    <source>
        <dbReference type="SAM" id="MobiDB-lite"/>
    </source>
</evidence>
<dbReference type="KEGG" id="cim:CIMG_04435"/>
<dbReference type="EMBL" id="GG704914">
    <property type="protein sequence ID" value="EAS33411.3"/>
    <property type="molecule type" value="Genomic_DNA"/>
</dbReference>
<feature type="compositionally biased region" description="Basic and acidic residues" evidence="1">
    <location>
        <begin position="495"/>
        <end position="517"/>
    </location>
</feature>
<feature type="compositionally biased region" description="Low complexity" evidence="1">
    <location>
        <begin position="470"/>
        <end position="493"/>
    </location>
</feature>
<gene>
    <name evidence="3" type="ORF">CIMG_04435</name>
</gene>
<feature type="region of interest" description="Disordered" evidence="1">
    <location>
        <begin position="460"/>
        <end position="595"/>
    </location>
</feature>
<reference evidence="4" key="2">
    <citation type="journal article" date="2010" name="Genome Res.">
        <title>Population genomic sequencing of Coccidioides fungi reveals recent hybridization and transposon control.</title>
        <authorList>
            <person name="Neafsey D.E."/>
            <person name="Barker B.M."/>
            <person name="Sharpton T.J."/>
            <person name="Stajich J.E."/>
            <person name="Park D.J."/>
            <person name="Whiston E."/>
            <person name="Hung C.-Y."/>
            <person name="McMahan C."/>
            <person name="White J."/>
            <person name="Sykes S."/>
            <person name="Heiman D."/>
            <person name="Young S."/>
            <person name="Zeng Q."/>
            <person name="Abouelleil A."/>
            <person name="Aftuck L."/>
            <person name="Bessette D."/>
            <person name="Brown A."/>
            <person name="FitzGerald M."/>
            <person name="Lui A."/>
            <person name="Macdonald J.P."/>
            <person name="Priest M."/>
            <person name="Orbach M.J."/>
            <person name="Galgiani J.N."/>
            <person name="Kirkland T.N."/>
            <person name="Cole G.T."/>
            <person name="Birren B.W."/>
            <person name="Henn M.R."/>
            <person name="Taylor J.W."/>
            <person name="Rounsley S.D."/>
        </authorList>
    </citation>
    <scope>GENOME REANNOTATION</scope>
    <source>
        <strain evidence="4">RS</strain>
    </source>
</reference>
<feature type="compositionally biased region" description="Low complexity" evidence="1">
    <location>
        <begin position="520"/>
        <end position="533"/>
    </location>
</feature>
<dbReference type="OrthoDB" id="418169at2759"/>
<dbReference type="Gene3D" id="2.130.10.10">
    <property type="entry name" value="YVTN repeat-like/Quinoprotein amine dehydrogenase"/>
    <property type="match status" value="1"/>
</dbReference>
<dbReference type="RefSeq" id="XP_001244994.2">
    <property type="nucleotide sequence ID" value="XM_001244993.2"/>
</dbReference>
<feature type="domain" description="DUF2415" evidence="2">
    <location>
        <begin position="325"/>
        <end position="364"/>
    </location>
</feature>